<comment type="caution">
    <text evidence="7">The sequence shown here is derived from an EMBL/GenBank/DDBJ whole genome shotgun (WGS) entry which is preliminary data.</text>
</comment>
<dbReference type="Pfam" id="PF02237">
    <property type="entry name" value="BPL_C"/>
    <property type="match status" value="1"/>
</dbReference>
<evidence type="ECO:0000256" key="3">
    <source>
        <dbReference type="ARBA" id="ARBA00022840"/>
    </source>
</evidence>
<dbReference type="Gene3D" id="1.10.10.10">
    <property type="entry name" value="Winged helix-like DNA-binding domain superfamily/Winged helix DNA-binding domain"/>
    <property type="match status" value="1"/>
</dbReference>
<dbReference type="NCBIfam" id="TIGR00121">
    <property type="entry name" value="birA_ligase"/>
    <property type="match status" value="1"/>
</dbReference>
<evidence type="ECO:0000256" key="5">
    <source>
        <dbReference type="HAMAP-Rule" id="MF_00978"/>
    </source>
</evidence>
<keyword evidence="3 5" id="KW-0067">ATP-binding</keyword>
<dbReference type="InterPro" id="IPR011991">
    <property type="entry name" value="ArsR-like_HTH"/>
</dbReference>
<dbReference type="Proteomes" id="UP001298681">
    <property type="component" value="Unassembled WGS sequence"/>
</dbReference>
<keyword evidence="5" id="KW-0805">Transcription regulation</keyword>
<name>A0ABS9MJT1_9FIRM</name>
<dbReference type="Gene3D" id="2.30.30.100">
    <property type="match status" value="1"/>
</dbReference>
<dbReference type="InterPro" id="IPR008988">
    <property type="entry name" value="Transcriptional_repressor_C"/>
</dbReference>
<dbReference type="GO" id="GO:0004077">
    <property type="term" value="F:biotin--[biotin carboxyl-carrier protein] ligase activity"/>
    <property type="evidence" value="ECO:0007669"/>
    <property type="project" value="UniProtKB-EC"/>
</dbReference>
<dbReference type="InterPro" id="IPR003142">
    <property type="entry name" value="BPL_C"/>
</dbReference>
<dbReference type="PROSITE" id="PS51733">
    <property type="entry name" value="BPL_LPL_CATALYTIC"/>
    <property type="match status" value="1"/>
</dbReference>
<dbReference type="CDD" id="cd00090">
    <property type="entry name" value="HTH_ARSR"/>
    <property type="match status" value="1"/>
</dbReference>
<dbReference type="SUPFAM" id="SSF55681">
    <property type="entry name" value="Class II aaRS and biotin synthetases"/>
    <property type="match status" value="1"/>
</dbReference>
<dbReference type="CDD" id="cd16442">
    <property type="entry name" value="BPL"/>
    <property type="match status" value="1"/>
</dbReference>
<evidence type="ECO:0000259" key="6">
    <source>
        <dbReference type="PROSITE" id="PS51733"/>
    </source>
</evidence>
<dbReference type="EMBL" id="JAKNHQ010000010">
    <property type="protein sequence ID" value="MCG4611050.1"/>
    <property type="molecule type" value="Genomic_DNA"/>
</dbReference>
<evidence type="ECO:0000256" key="1">
    <source>
        <dbReference type="ARBA" id="ARBA00022598"/>
    </source>
</evidence>
<dbReference type="InterPro" id="IPR004408">
    <property type="entry name" value="Biotin_CoA_COase_ligase"/>
</dbReference>
<dbReference type="PANTHER" id="PTHR12835:SF5">
    <property type="entry name" value="BIOTIN--PROTEIN LIGASE"/>
    <property type="match status" value="1"/>
</dbReference>
<dbReference type="EC" id="6.3.4.15" evidence="5"/>
<dbReference type="InterPro" id="IPR036390">
    <property type="entry name" value="WH_DNA-bd_sf"/>
</dbReference>
<dbReference type="InterPro" id="IPR045864">
    <property type="entry name" value="aa-tRNA-synth_II/BPL/LPL"/>
</dbReference>
<evidence type="ECO:0000256" key="4">
    <source>
        <dbReference type="ARBA" id="ARBA00023267"/>
    </source>
</evidence>
<dbReference type="Gene3D" id="3.30.930.10">
    <property type="entry name" value="Bira Bifunctional Protein, Domain 2"/>
    <property type="match status" value="1"/>
</dbReference>
<dbReference type="Pfam" id="PF03099">
    <property type="entry name" value="BPL_LplA_LipB"/>
    <property type="match status" value="1"/>
</dbReference>
<keyword evidence="5" id="KW-0238">DNA-binding</keyword>
<dbReference type="Pfam" id="PF08279">
    <property type="entry name" value="HTH_11"/>
    <property type="match status" value="1"/>
</dbReference>
<evidence type="ECO:0000313" key="8">
    <source>
        <dbReference type="Proteomes" id="UP001298681"/>
    </source>
</evidence>
<gene>
    <name evidence="5" type="primary">birA</name>
    <name evidence="7" type="ORF">L0P57_08910</name>
</gene>
<accession>A0ABS9MJT1</accession>
<evidence type="ECO:0000256" key="2">
    <source>
        <dbReference type="ARBA" id="ARBA00022741"/>
    </source>
</evidence>
<dbReference type="InterPro" id="IPR013196">
    <property type="entry name" value="HTH_11"/>
</dbReference>
<feature type="binding site" evidence="5">
    <location>
        <begin position="91"/>
        <end position="93"/>
    </location>
    <ligand>
        <name>biotin</name>
        <dbReference type="ChEBI" id="CHEBI:57586"/>
    </ligand>
</feature>
<dbReference type="RefSeq" id="WP_237966854.1">
    <property type="nucleotide sequence ID" value="NZ_JAKNHQ010000010.1"/>
</dbReference>
<dbReference type="InterPro" id="IPR004143">
    <property type="entry name" value="BPL_LPL_catalytic"/>
</dbReference>
<protein>
    <recommendedName>
        <fullName evidence="5">Bifunctional ligase/repressor BirA</fullName>
    </recommendedName>
    <alternativeName>
        <fullName evidence="5">Biotin--[acetyl-CoA-carboxylase] ligase</fullName>
        <ecNumber evidence="5">6.3.4.15</ecNumber>
    </alternativeName>
    <alternativeName>
        <fullName evidence="5">Biotin--protein ligase</fullName>
    </alternativeName>
    <alternativeName>
        <fullName evidence="5">Biotin-[acetyl-CoA carboxylase] synthetase</fullName>
    </alternativeName>
</protein>
<feature type="domain" description="BPL/LPL catalytic" evidence="6">
    <location>
        <begin position="68"/>
        <end position="257"/>
    </location>
</feature>
<reference evidence="7 8" key="1">
    <citation type="submission" date="2022-01" db="EMBL/GenBank/DDBJ databases">
        <title>Collection of gut derived symbiotic bacterial strains cultured from healthy donors.</title>
        <authorList>
            <person name="Lin H."/>
            <person name="Kohout C."/>
            <person name="Waligurski E."/>
            <person name="Pamer E.G."/>
        </authorList>
    </citation>
    <scope>NUCLEOTIDE SEQUENCE [LARGE SCALE GENOMIC DNA]</scope>
    <source>
        <strain evidence="7 8">DFI.7.58</strain>
    </source>
</reference>
<dbReference type="SUPFAM" id="SSF46785">
    <property type="entry name" value="Winged helix' DNA-binding domain"/>
    <property type="match status" value="1"/>
</dbReference>
<organism evidence="7 8">
    <name type="scientific">Anaeromassilibacillus senegalensis</name>
    <dbReference type="NCBI Taxonomy" id="1673717"/>
    <lineage>
        <taxon>Bacteria</taxon>
        <taxon>Bacillati</taxon>
        <taxon>Bacillota</taxon>
        <taxon>Clostridia</taxon>
        <taxon>Eubacteriales</taxon>
        <taxon>Acutalibacteraceae</taxon>
        <taxon>Anaeromassilibacillus</taxon>
    </lineage>
</organism>
<feature type="DNA-binding region" description="H-T-H motif" evidence="5">
    <location>
        <begin position="20"/>
        <end position="39"/>
    </location>
</feature>
<keyword evidence="4 5" id="KW-0092">Biotin</keyword>
<feature type="binding site" evidence="5">
    <location>
        <position position="115"/>
    </location>
    <ligand>
        <name>biotin</name>
        <dbReference type="ChEBI" id="CHEBI:57586"/>
    </ligand>
</feature>
<sequence>MNTKEEILTRLRQTEGYLSGEQLSETLGVSRAAVWKAITALRESGYAIDSATNRGYRLTASPDVLTPEEIRCGLHTRAIGKNIVALQEVDSTNEEAKRQAQCGAPDGSVFLAERQTGGKGRLGRTWESPAGTGIWFSVLLRPSLVPSEISSITLLAGIAVCRGIRSVTGCAAKLKWPNDVVIGSRKVCGILTEMAAEIERVEYVVLGIGINANTEAFPAKLAEKATSLRIEAGSAFPRAAILRAVLKELESLLLNAKAGSAFQEILDEYKFLCVSLNRRVGFFWNGEQQTGMAVDVSPSGELIVERDGGGRISINAGEVVVQGIYGEHLPNPEGSKRA</sequence>
<keyword evidence="8" id="KW-1185">Reference proteome</keyword>
<comment type="catalytic activity">
    <reaction evidence="5">
        <text>biotin + L-lysyl-[protein] + ATP = N(6)-biotinyl-L-lysyl-[protein] + AMP + diphosphate + H(+)</text>
        <dbReference type="Rhea" id="RHEA:11756"/>
        <dbReference type="Rhea" id="RHEA-COMP:9752"/>
        <dbReference type="Rhea" id="RHEA-COMP:10505"/>
        <dbReference type="ChEBI" id="CHEBI:15378"/>
        <dbReference type="ChEBI" id="CHEBI:29969"/>
        <dbReference type="ChEBI" id="CHEBI:30616"/>
        <dbReference type="ChEBI" id="CHEBI:33019"/>
        <dbReference type="ChEBI" id="CHEBI:57586"/>
        <dbReference type="ChEBI" id="CHEBI:83144"/>
        <dbReference type="ChEBI" id="CHEBI:456215"/>
        <dbReference type="EC" id="6.3.4.15"/>
    </reaction>
</comment>
<keyword evidence="5" id="KW-0804">Transcription</keyword>
<evidence type="ECO:0000313" key="7">
    <source>
        <dbReference type="EMBL" id="MCG4611050.1"/>
    </source>
</evidence>
<dbReference type="SUPFAM" id="SSF50037">
    <property type="entry name" value="C-terminal domain of transcriptional repressors"/>
    <property type="match status" value="1"/>
</dbReference>
<keyword evidence="1 5" id="KW-0436">Ligase</keyword>
<proteinExistence type="inferred from homology"/>
<feature type="binding site" evidence="5">
    <location>
        <position position="186"/>
    </location>
    <ligand>
        <name>biotin</name>
        <dbReference type="ChEBI" id="CHEBI:57586"/>
    </ligand>
</feature>
<dbReference type="InterPro" id="IPR030855">
    <property type="entry name" value="Bifunct_BirA"/>
</dbReference>
<comment type="caution">
    <text evidence="5">Lacks conserved residue(s) required for the propagation of feature annotation.</text>
</comment>
<comment type="similarity">
    <text evidence="5">Belongs to the biotin--protein ligase family.</text>
</comment>
<keyword evidence="2 5" id="KW-0547">Nucleotide-binding</keyword>
<dbReference type="InterPro" id="IPR036388">
    <property type="entry name" value="WH-like_DNA-bd_sf"/>
</dbReference>
<keyword evidence="5" id="KW-0678">Repressor</keyword>
<dbReference type="HAMAP" id="MF_00978">
    <property type="entry name" value="Bifunct_BirA"/>
    <property type="match status" value="1"/>
</dbReference>
<comment type="function">
    <text evidence="5">Acts both as a biotin--[acetyl-CoA-carboxylase] ligase and a repressor.</text>
</comment>
<dbReference type="PANTHER" id="PTHR12835">
    <property type="entry name" value="BIOTIN PROTEIN LIGASE"/>
    <property type="match status" value="1"/>
</dbReference>